<dbReference type="SUPFAM" id="SSF53649">
    <property type="entry name" value="Alkaline phosphatase-like"/>
    <property type="match status" value="1"/>
</dbReference>
<evidence type="ECO:0000256" key="2">
    <source>
        <dbReference type="SAM" id="SignalP"/>
    </source>
</evidence>
<dbReference type="Proteomes" id="UP000403266">
    <property type="component" value="Unassembled WGS sequence"/>
</dbReference>
<dbReference type="InterPro" id="IPR052701">
    <property type="entry name" value="GAG_Ulvan_Degrading_Sulfatases"/>
</dbReference>
<sequence>MKASGKIRVGLVTMFASVMALSTPAAAQPQRPNIVMILADDIGFWNISAYNRGMMGYRTPNIDRIANEGAIFKDCYGQQSRTAPMPFNLRSGSSERTSFDRTAEG</sequence>
<dbReference type="OrthoDB" id="9803751at2"/>
<dbReference type="GO" id="GO:0016787">
    <property type="term" value="F:hydrolase activity"/>
    <property type="evidence" value="ECO:0007669"/>
    <property type="project" value="UniProtKB-KW"/>
</dbReference>
<evidence type="ECO:0000313" key="5">
    <source>
        <dbReference type="Proteomes" id="UP000403266"/>
    </source>
</evidence>
<dbReference type="InterPro" id="IPR017850">
    <property type="entry name" value="Alkaline_phosphatase_core_sf"/>
</dbReference>
<proteinExistence type="predicted"/>
<keyword evidence="4" id="KW-0378">Hydrolase</keyword>
<comment type="caution">
    <text evidence="4">The sequence shown here is derived from an EMBL/GenBank/DDBJ whole genome shotgun (WGS) entry which is preliminary data.</text>
</comment>
<dbReference type="InterPro" id="IPR000917">
    <property type="entry name" value="Sulfatase_N"/>
</dbReference>
<dbReference type="Pfam" id="PF00884">
    <property type="entry name" value="Sulfatase"/>
    <property type="match status" value="1"/>
</dbReference>
<reference evidence="4 5" key="1">
    <citation type="journal article" date="2019" name="Syst. Appl. Microbiol.">
        <title>Microvirga tunisiensis sp. nov., a root nodule symbiotic bacterium isolated from Lupinus micranthus and L. luteus grown in Northern Tunisia.</title>
        <authorList>
            <person name="Msaddak A."/>
            <person name="Rejili M."/>
            <person name="Duran D."/>
            <person name="Mars M."/>
            <person name="Palacios J.M."/>
            <person name="Ruiz-Argueso T."/>
            <person name="Rey L."/>
            <person name="Imperial J."/>
        </authorList>
    </citation>
    <scope>NUCLEOTIDE SEQUENCE [LARGE SCALE GENOMIC DNA]</scope>
    <source>
        <strain evidence="4 5">Lmie10</strain>
    </source>
</reference>
<dbReference type="AlphaFoldDB" id="A0A5N7MUV9"/>
<evidence type="ECO:0000313" key="4">
    <source>
        <dbReference type="EMBL" id="MPR30773.1"/>
    </source>
</evidence>
<keyword evidence="4" id="KW-0808">Transferase</keyword>
<keyword evidence="5" id="KW-1185">Reference proteome</keyword>
<feature type="signal peptide" evidence="2">
    <location>
        <begin position="1"/>
        <end position="27"/>
    </location>
</feature>
<evidence type="ECO:0000256" key="1">
    <source>
        <dbReference type="SAM" id="MobiDB-lite"/>
    </source>
</evidence>
<keyword evidence="2" id="KW-0732">Signal</keyword>
<gene>
    <name evidence="4" type="ORF">FS320_38865</name>
</gene>
<dbReference type="PANTHER" id="PTHR43751">
    <property type="entry name" value="SULFATASE"/>
    <property type="match status" value="1"/>
</dbReference>
<feature type="chain" id="PRO_5030135786" evidence="2">
    <location>
        <begin position="28"/>
        <end position="105"/>
    </location>
</feature>
<dbReference type="PANTHER" id="PTHR43751:SF2">
    <property type="entry name" value="SULFATASE N-TERMINAL DOMAIN-CONTAINING PROTEIN"/>
    <property type="match status" value="1"/>
</dbReference>
<protein>
    <submittedName>
        <fullName evidence="4">Sulfatase-like hydrolase/transferase</fullName>
    </submittedName>
</protein>
<dbReference type="EMBL" id="VOSK01000443">
    <property type="protein sequence ID" value="MPR30773.1"/>
    <property type="molecule type" value="Genomic_DNA"/>
</dbReference>
<name>A0A5N7MUV9_9HYPH</name>
<evidence type="ECO:0000259" key="3">
    <source>
        <dbReference type="Pfam" id="PF00884"/>
    </source>
</evidence>
<organism evidence="4 5">
    <name type="scientific">Microvirga tunisiensis</name>
    <dbReference type="NCBI Taxonomy" id="2108360"/>
    <lineage>
        <taxon>Bacteria</taxon>
        <taxon>Pseudomonadati</taxon>
        <taxon>Pseudomonadota</taxon>
        <taxon>Alphaproteobacteria</taxon>
        <taxon>Hyphomicrobiales</taxon>
        <taxon>Methylobacteriaceae</taxon>
        <taxon>Microvirga</taxon>
    </lineage>
</organism>
<accession>A0A5N7MUV9</accession>
<feature type="region of interest" description="Disordered" evidence="1">
    <location>
        <begin position="83"/>
        <end position="105"/>
    </location>
</feature>
<dbReference type="Gene3D" id="3.40.720.10">
    <property type="entry name" value="Alkaline Phosphatase, subunit A"/>
    <property type="match status" value="1"/>
</dbReference>
<dbReference type="GO" id="GO:0016740">
    <property type="term" value="F:transferase activity"/>
    <property type="evidence" value="ECO:0007669"/>
    <property type="project" value="UniProtKB-KW"/>
</dbReference>
<feature type="domain" description="Sulfatase N-terminal" evidence="3">
    <location>
        <begin position="32"/>
        <end position="94"/>
    </location>
</feature>